<dbReference type="PANTHER" id="PTHR25466:SF14">
    <property type="entry name" value="BUTYROPHILIN SUBFAMILY 2 MEMBER A2-LIKE-RELATED"/>
    <property type="match status" value="1"/>
</dbReference>
<dbReference type="InterPro" id="IPR013783">
    <property type="entry name" value="Ig-like_fold"/>
</dbReference>
<dbReference type="Pfam" id="PF07686">
    <property type="entry name" value="V-set"/>
    <property type="match status" value="1"/>
</dbReference>
<evidence type="ECO:0000256" key="7">
    <source>
        <dbReference type="ARBA" id="ARBA00023157"/>
    </source>
</evidence>
<evidence type="ECO:0000256" key="5">
    <source>
        <dbReference type="ARBA" id="ARBA00022989"/>
    </source>
</evidence>
<evidence type="ECO:0000256" key="3">
    <source>
        <dbReference type="ARBA" id="ARBA00022692"/>
    </source>
</evidence>
<comment type="subcellular location">
    <subcellularLocation>
        <location evidence="1">Cell membrane</location>
        <topology evidence="1">Single-pass type I membrane protein</topology>
    </subcellularLocation>
</comment>
<feature type="signal peptide" evidence="11">
    <location>
        <begin position="1"/>
        <end position="24"/>
    </location>
</feature>
<dbReference type="AlphaFoldDB" id="A0A9W7WR10"/>
<dbReference type="GO" id="GO:0042102">
    <property type="term" value="P:positive regulation of T cell proliferation"/>
    <property type="evidence" value="ECO:0007669"/>
    <property type="project" value="TreeGrafter"/>
</dbReference>
<dbReference type="GO" id="GO:0006955">
    <property type="term" value="P:immune response"/>
    <property type="evidence" value="ECO:0007669"/>
    <property type="project" value="TreeGrafter"/>
</dbReference>
<gene>
    <name evidence="13" type="ORF">IRJ41_010721</name>
</gene>
<keyword evidence="6" id="KW-0472">Membrane</keyword>
<keyword evidence="8" id="KW-0675">Receptor</keyword>
<evidence type="ECO:0000256" key="2">
    <source>
        <dbReference type="ARBA" id="ARBA00022475"/>
    </source>
</evidence>
<dbReference type="GO" id="GO:0009897">
    <property type="term" value="C:external side of plasma membrane"/>
    <property type="evidence" value="ECO:0007669"/>
    <property type="project" value="TreeGrafter"/>
</dbReference>
<dbReference type="Gene3D" id="2.60.40.10">
    <property type="entry name" value="Immunoglobulins"/>
    <property type="match status" value="2"/>
</dbReference>
<keyword evidence="7" id="KW-1015">Disulfide bond</keyword>
<evidence type="ECO:0000256" key="6">
    <source>
        <dbReference type="ARBA" id="ARBA00023136"/>
    </source>
</evidence>
<keyword evidence="9" id="KW-0325">Glycoprotein</keyword>
<dbReference type="PANTHER" id="PTHR25466">
    <property type="entry name" value="T-LYMPHOCYTE ACTIVATION ANTIGEN"/>
    <property type="match status" value="1"/>
</dbReference>
<feature type="chain" id="PRO_5040799697" evidence="11">
    <location>
        <begin position="25"/>
        <end position="317"/>
    </location>
</feature>
<keyword evidence="5" id="KW-1133">Transmembrane helix</keyword>
<dbReference type="InterPro" id="IPR036179">
    <property type="entry name" value="Ig-like_dom_sf"/>
</dbReference>
<name>A0A9W7WR10_TRIRA</name>
<keyword evidence="4 11" id="KW-0732">Signal</keyword>
<dbReference type="Proteomes" id="UP001059041">
    <property type="component" value="Linkage Group LG8"/>
</dbReference>
<evidence type="ECO:0000256" key="4">
    <source>
        <dbReference type="ARBA" id="ARBA00022729"/>
    </source>
</evidence>
<protein>
    <submittedName>
        <fullName evidence="13">Tapasin-related protein-like</fullName>
    </submittedName>
</protein>
<keyword evidence="10" id="KW-0393">Immunoglobulin domain</keyword>
<keyword evidence="2" id="KW-1003">Cell membrane</keyword>
<evidence type="ECO:0000313" key="13">
    <source>
        <dbReference type="EMBL" id="KAI7806718.1"/>
    </source>
</evidence>
<dbReference type="GO" id="GO:0071222">
    <property type="term" value="P:cellular response to lipopolysaccharide"/>
    <property type="evidence" value="ECO:0007669"/>
    <property type="project" value="TreeGrafter"/>
</dbReference>
<evidence type="ECO:0000256" key="8">
    <source>
        <dbReference type="ARBA" id="ARBA00023170"/>
    </source>
</evidence>
<dbReference type="InterPro" id="IPR003599">
    <property type="entry name" value="Ig_sub"/>
</dbReference>
<sequence length="317" mass="34180">MCYLFRKCSVMLATLAYILPLVCGLQGADVVLSCSLIEEGGGMGGMMGGSMFKRTPSTLVFRDLVENAGLSPELVTPFNPPETPNADDLIFELLLPSIQIPDADSLLHADCNEQNIVCEISRYVPRGADPDSLPAHFIGSVQLEGAGLSLTLVLQTSPSETAESDSRPLMQSKLNLPLSQSGTLLTAVVFVVFSRVPSVVAPIGGDVRLDCGFRQKDSIPGQDVALEWRLQHRGNGRKVLDMKAREMEAEVGSDVLVDREGTSAEADLLVREGNASLTLQRLKVSDEGTYICTVGSGEFQTQQVVQVHITRESFVDP</sequence>
<dbReference type="PROSITE" id="PS50835">
    <property type="entry name" value="IG_LIKE"/>
    <property type="match status" value="1"/>
</dbReference>
<dbReference type="InterPro" id="IPR051713">
    <property type="entry name" value="T-cell_Activation_Regulation"/>
</dbReference>
<reference evidence="13" key="1">
    <citation type="submission" date="2021-02" db="EMBL/GenBank/DDBJ databases">
        <title>Comparative genomics reveals that relaxation of natural selection precedes convergent phenotypic evolution of cavefish.</title>
        <authorList>
            <person name="Peng Z."/>
        </authorList>
    </citation>
    <scope>NUCLEOTIDE SEQUENCE</scope>
    <source>
        <tissue evidence="13">Muscle</tissue>
    </source>
</reference>
<evidence type="ECO:0000313" key="14">
    <source>
        <dbReference type="Proteomes" id="UP001059041"/>
    </source>
</evidence>
<evidence type="ECO:0000256" key="11">
    <source>
        <dbReference type="SAM" id="SignalP"/>
    </source>
</evidence>
<evidence type="ECO:0000259" key="12">
    <source>
        <dbReference type="PROSITE" id="PS50835"/>
    </source>
</evidence>
<keyword evidence="14" id="KW-1185">Reference proteome</keyword>
<dbReference type="GO" id="GO:0042130">
    <property type="term" value="P:negative regulation of T cell proliferation"/>
    <property type="evidence" value="ECO:0007669"/>
    <property type="project" value="TreeGrafter"/>
</dbReference>
<accession>A0A9W7WR10</accession>
<dbReference type="InterPro" id="IPR013106">
    <property type="entry name" value="Ig_V-set"/>
</dbReference>
<dbReference type="GO" id="GO:0031295">
    <property type="term" value="P:T cell costimulation"/>
    <property type="evidence" value="ECO:0007669"/>
    <property type="project" value="TreeGrafter"/>
</dbReference>
<keyword evidence="3" id="KW-0812">Transmembrane</keyword>
<comment type="caution">
    <text evidence="13">The sequence shown here is derived from an EMBL/GenBank/DDBJ whole genome shotgun (WGS) entry which is preliminary data.</text>
</comment>
<dbReference type="SMART" id="SM00409">
    <property type="entry name" value="IG"/>
    <property type="match status" value="1"/>
</dbReference>
<organism evidence="13 14">
    <name type="scientific">Triplophysa rosa</name>
    <name type="common">Cave loach</name>
    <dbReference type="NCBI Taxonomy" id="992332"/>
    <lineage>
        <taxon>Eukaryota</taxon>
        <taxon>Metazoa</taxon>
        <taxon>Chordata</taxon>
        <taxon>Craniata</taxon>
        <taxon>Vertebrata</taxon>
        <taxon>Euteleostomi</taxon>
        <taxon>Actinopterygii</taxon>
        <taxon>Neopterygii</taxon>
        <taxon>Teleostei</taxon>
        <taxon>Ostariophysi</taxon>
        <taxon>Cypriniformes</taxon>
        <taxon>Nemacheilidae</taxon>
        <taxon>Triplophysa</taxon>
    </lineage>
</organism>
<evidence type="ECO:0000256" key="1">
    <source>
        <dbReference type="ARBA" id="ARBA00004251"/>
    </source>
</evidence>
<feature type="domain" description="Ig-like" evidence="12">
    <location>
        <begin position="177"/>
        <end position="310"/>
    </location>
</feature>
<evidence type="ECO:0000256" key="10">
    <source>
        <dbReference type="ARBA" id="ARBA00023319"/>
    </source>
</evidence>
<proteinExistence type="predicted"/>
<dbReference type="EMBL" id="JAFHDT010000008">
    <property type="protein sequence ID" value="KAI7806718.1"/>
    <property type="molecule type" value="Genomic_DNA"/>
</dbReference>
<dbReference type="SUPFAM" id="SSF48726">
    <property type="entry name" value="Immunoglobulin"/>
    <property type="match status" value="1"/>
</dbReference>
<evidence type="ECO:0000256" key="9">
    <source>
        <dbReference type="ARBA" id="ARBA00023180"/>
    </source>
</evidence>
<dbReference type="GO" id="GO:0007166">
    <property type="term" value="P:cell surface receptor signaling pathway"/>
    <property type="evidence" value="ECO:0007669"/>
    <property type="project" value="TreeGrafter"/>
</dbReference>
<dbReference type="InterPro" id="IPR007110">
    <property type="entry name" value="Ig-like_dom"/>
</dbReference>